<accession>A0A3B4CGJ8</accession>
<dbReference type="InterPro" id="IPR016186">
    <property type="entry name" value="C-type_lectin-like/link_sf"/>
</dbReference>
<dbReference type="Ensembl" id="ENSPNAT00000017112.2">
    <property type="protein sequence ID" value="ENSPNAP00000010445.2"/>
    <property type="gene ID" value="ENSPNAG00000015993.2"/>
</dbReference>
<reference evidence="1" key="3">
    <citation type="submission" date="2025-09" db="UniProtKB">
        <authorList>
            <consortium name="Ensembl"/>
        </authorList>
    </citation>
    <scope>IDENTIFICATION</scope>
</reference>
<keyword evidence="2" id="KW-1185">Reference proteome</keyword>
<dbReference type="Gene3D" id="3.10.100.10">
    <property type="entry name" value="Mannose-Binding Protein A, subunit A"/>
    <property type="match status" value="1"/>
</dbReference>
<evidence type="ECO:0000313" key="2">
    <source>
        <dbReference type="Proteomes" id="UP001501920"/>
    </source>
</evidence>
<proteinExistence type="predicted"/>
<dbReference type="AlphaFoldDB" id="A0A3B4CGJ8"/>
<reference evidence="1 2" key="1">
    <citation type="submission" date="2020-10" db="EMBL/GenBank/DDBJ databases">
        <title>Pygocentrus nattereri (red-bellied piranha) genome, fPygNat1, primary haplotype.</title>
        <authorList>
            <person name="Myers G."/>
            <person name="Meyer A."/>
            <person name="Karagic N."/>
            <person name="Pippel M."/>
            <person name="Winkler S."/>
            <person name="Tracey A."/>
            <person name="Wood J."/>
            <person name="Formenti G."/>
            <person name="Howe K."/>
            <person name="Fedrigo O."/>
            <person name="Jarvis E.D."/>
        </authorList>
    </citation>
    <scope>NUCLEOTIDE SEQUENCE [LARGE SCALE GENOMIC DNA]</scope>
</reference>
<dbReference type="Proteomes" id="UP001501920">
    <property type="component" value="Chromosome 27"/>
</dbReference>
<name>A0A3B4CGJ8_PYGNA</name>
<dbReference type="InterPro" id="IPR016187">
    <property type="entry name" value="CTDL_fold"/>
</dbReference>
<organism evidence="1 2">
    <name type="scientific">Pygocentrus nattereri</name>
    <name type="common">Red-bellied piranha</name>
    <dbReference type="NCBI Taxonomy" id="42514"/>
    <lineage>
        <taxon>Eukaryota</taxon>
        <taxon>Metazoa</taxon>
        <taxon>Chordata</taxon>
        <taxon>Craniata</taxon>
        <taxon>Vertebrata</taxon>
        <taxon>Euteleostomi</taxon>
        <taxon>Actinopterygii</taxon>
        <taxon>Neopterygii</taxon>
        <taxon>Teleostei</taxon>
        <taxon>Ostariophysi</taxon>
        <taxon>Characiformes</taxon>
        <taxon>Characoidei</taxon>
        <taxon>Pygocentrus</taxon>
    </lineage>
</organism>
<dbReference type="SUPFAM" id="SSF56436">
    <property type="entry name" value="C-type lectin-like"/>
    <property type="match status" value="1"/>
</dbReference>
<evidence type="ECO:0000313" key="1">
    <source>
        <dbReference type="Ensembl" id="ENSPNAP00000010445.2"/>
    </source>
</evidence>
<protein>
    <submittedName>
        <fullName evidence="1">Uncharacterized protein</fullName>
    </submittedName>
</protein>
<reference evidence="1" key="2">
    <citation type="submission" date="2025-08" db="UniProtKB">
        <authorList>
            <consortium name="Ensembl"/>
        </authorList>
    </citation>
    <scope>IDENTIFICATION</scope>
</reference>
<sequence>QGHKKPMMYKTVRLELNVNPLFIRALCGEGWRLFGVKCYYFSTDKLNWTMSRWSSWRYLGSLCWKTALRLSFRREGIVLCFRTSRYMLELMLP</sequence>